<feature type="binding site" evidence="13">
    <location>
        <position position="234"/>
    </location>
    <ligand>
        <name>Mn(2+)</name>
        <dbReference type="ChEBI" id="CHEBI:29035"/>
        <label>2</label>
    </ligand>
</feature>
<comment type="catalytic activity">
    <reaction evidence="8">
        <text>agmatine + H2O = urea + putrescine</text>
        <dbReference type="Rhea" id="RHEA:13929"/>
        <dbReference type="ChEBI" id="CHEBI:15377"/>
        <dbReference type="ChEBI" id="CHEBI:16199"/>
        <dbReference type="ChEBI" id="CHEBI:58145"/>
        <dbReference type="ChEBI" id="CHEBI:326268"/>
        <dbReference type="EC" id="3.5.3.11"/>
    </reaction>
</comment>
<dbReference type="PROSITE" id="PS51409">
    <property type="entry name" value="ARGINASE_2"/>
    <property type="match status" value="1"/>
</dbReference>
<evidence type="ECO:0000256" key="5">
    <source>
        <dbReference type="ARBA" id="ARBA00023066"/>
    </source>
</evidence>
<evidence type="ECO:0000256" key="4">
    <source>
        <dbReference type="ARBA" id="ARBA00023023"/>
    </source>
</evidence>
<evidence type="ECO:0000256" key="3">
    <source>
        <dbReference type="ARBA" id="ARBA00022801"/>
    </source>
</evidence>
<dbReference type="InterPro" id="IPR006035">
    <property type="entry name" value="Ureohydrolase"/>
</dbReference>
<evidence type="ECO:0000256" key="11">
    <source>
        <dbReference type="ARBA" id="ARBA00067513"/>
    </source>
</evidence>
<dbReference type="InterPro" id="IPR023696">
    <property type="entry name" value="Ureohydrolase_dom_sf"/>
</dbReference>
<keyword evidence="2 13" id="KW-0479">Metal-binding</keyword>
<dbReference type="NCBIfam" id="NF002564">
    <property type="entry name" value="PRK02190.1"/>
    <property type="match status" value="1"/>
</dbReference>
<organism evidence="15 16">
    <name type="scientific">Candidatus Anaerobiospirillum merdipullorum</name>
    <dbReference type="NCBI Taxonomy" id="2838450"/>
    <lineage>
        <taxon>Bacteria</taxon>
        <taxon>Pseudomonadati</taxon>
        <taxon>Pseudomonadota</taxon>
        <taxon>Gammaproteobacteria</taxon>
        <taxon>Aeromonadales</taxon>
        <taxon>Succinivibrionaceae</taxon>
        <taxon>Anaerobiospirillum</taxon>
    </lineage>
</organism>
<evidence type="ECO:0000256" key="2">
    <source>
        <dbReference type="ARBA" id="ARBA00022723"/>
    </source>
</evidence>
<gene>
    <name evidence="15" type="primary">speB</name>
    <name evidence="15" type="ORF">IAA31_02665</name>
</gene>
<evidence type="ECO:0000256" key="14">
    <source>
        <dbReference type="RuleBase" id="RU003684"/>
    </source>
</evidence>
<evidence type="ECO:0000256" key="1">
    <source>
        <dbReference type="ARBA" id="ARBA00009227"/>
    </source>
</evidence>
<dbReference type="CDD" id="cd11592">
    <property type="entry name" value="Agmatinase_PAH"/>
    <property type="match status" value="1"/>
</dbReference>
<dbReference type="Proteomes" id="UP000824150">
    <property type="component" value="Unassembled WGS sequence"/>
</dbReference>
<dbReference type="PIRSF" id="PIRSF036979">
    <property type="entry name" value="Arginase"/>
    <property type="match status" value="1"/>
</dbReference>
<evidence type="ECO:0000256" key="6">
    <source>
        <dbReference type="ARBA" id="ARBA00023115"/>
    </source>
</evidence>
<proteinExistence type="inferred from homology"/>
<dbReference type="GO" id="GO:0008783">
    <property type="term" value="F:agmatinase activity"/>
    <property type="evidence" value="ECO:0007669"/>
    <property type="project" value="UniProtKB-EC"/>
</dbReference>
<comment type="cofactor">
    <cofactor evidence="13">
        <name>Mn(2+)</name>
        <dbReference type="ChEBI" id="CHEBI:29035"/>
    </cofactor>
    <text evidence="13">Binds 2 manganese ions per subunit.</text>
</comment>
<feature type="binding site" evidence="13">
    <location>
        <position position="236"/>
    </location>
    <ligand>
        <name>Mn(2+)</name>
        <dbReference type="ChEBI" id="CHEBI:29035"/>
        <label>1</label>
    </ligand>
</feature>
<keyword evidence="7 13" id="KW-0464">Manganese</keyword>
<dbReference type="EC" id="3.5.3.11" evidence="10"/>
<keyword evidence="3 14" id="KW-0378">Hydrolase</keyword>
<dbReference type="PANTHER" id="PTHR11358">
    <property type="entry name" value="ARGINASE/AGMATINASE"/>
    <property type="match status" value="1"/>
</dbReference>
<dbReference type="GO" id="GO:0033389">
    <property type="term" value="P:putrescine biosynthetic process from arginine, via agmatine"/>
    <property type="evidence" value="ECO:0007669"/>
    <property type="project" value="TreeGrafter"/>
</dbReference>
<comment type="caution">
    <text evidence="15">The sequence shown here is derived from an EMBL/GenBank/DDBJ whole genome shotgun (WGS) entry which is preliminary data.</text>
</comment>
<dbReference type="Gene3D" id="3.40.800.10">
    <property type="entry name" value="Ureohydrolase domain"/>
    <property type="match status" value="1"/>
</dbReference>
<evidence type="ECO:0000313" key="16">
    <source>
        <dbReference type="Proteomes" id="UP000824150"/>
    </source>
</evidence>
<comment type="similarity">
    <text evidence="1">Belongs to the arginase family. Agmatinase subfamily.</text>
</comment>
<dbReference type="SUPFAM" id="SSF52768">
    <property type="entry name" value="Arginase/deacetylase"/>
    <property type="match status" value="1"/>
</dbReference>
<feature type="binding site" evidence="13">
    <location>
        <position position="153"/>
    </location>
    <ligand>
        <name>Mn(2+)</name>
        <dbReference type="ChEBI" id="CHEBI:29035"/>
        <label>1</label>
    </ligand>
</feature>
<accession>A0A9E2KLQ9</accession>
<dbReference type="FunFam" id="3.40.800.10:FF:000001">
    <property type="entry name" value="Agmatinase"/>
    <property type="match status" value="1"/>
</dbReference>
<feature type="binding site" evidence="13">
    <location>
        <position position="157"/>
    </location>
    <ligand>
        <name>Mn(2+)</name>
        <dbReference type="ChEBI" id="CHEBI:29035"/>
        <label>1</label>
    </ligand>
</feature>
<keyword evidence="5" id="KW-0745">Spermidine biosynthesis</keyword>
<name>A0A9E2KLQ9_9GAMM</name>
<evidence type="ECO:0000256" key="10">
    <source>
        <dbReference type="ARBA" id="ARBA00066392"/>
    </source>
</evidence>
<dbReference type="Pfam" id="PF00491">
    <property type="entry name" value="Arginase"/>
    <property type="match status" value="1"/>
</dbReference>
<feature type="binding site" evidence="13">
    <location>
        <position position="130"/>
    </location>
    <ligand>
        <name>Mn(2+)</name>
        <dbReference type="ChEBI" id="CHEBI:29035"/>
        <label>1</label>
    </ligand>
</feature>
<evidence type="ECO:0000256" key="7">
    <source>
        <dbReference type="ARBA" id="ARBA00023211"/>
    </source>
</evidence>
<protein>
    <recommendedName>
        <fullName evidence="11">Agmatinase</fullName>
        <ecNumber evidence="10">3.5.3.11</ecNumber>
    </recommendedName>
    <alternativeName>
        <fullName evidence="12">Agmatine ureohydrolase</fullName>
    </alternativeName>
</protein>
<dbReference type="NCBIfam" id="TIGR01230">
    <property type="entry name" value="agmatinase"/>
    <property type="match status" value="1"/>
</dbReference>
<keyword evidence="6" id="KW-0620">Polyamine biosynthesis</keyword>
<evidence type="ECO:0000256" key="13">
    <source>
        <dbReference type="PIRSR" id="PIRSR036979-1"/>
    </source>
</evidence>
<comment type="function">
    <text evidence="9">Catalyzes the formation of putrescine from agmatine.</text>
</comment>
<reference evidence="15" key="1">
    <citation type="journal article" date="2021" name="PeerJ">
        <title>Extensive microbial diversity within the chicken gut microbiome revealed by metagenomics and culture.</title>
        <authorList>
            <person name="Gilroy R."/>
            <person name="Ravi A."/>
            <person name="Getino M."/>
            <person name="Pursley I."/>
            <person name="Horton D.L."/>
            <person name="Alikhan N.F."/>
            <person name="Baker D."/>
            <person name="Gharbi K."/>
            <person name="Hall N."/>
            <person name="Watson M."/>
            <person name="Adriaenssens E.M."/>
            <person name="Foster-Nyarko E."/>
            <person name="Jarju S."/>
            <person name="Secka A."/>
            <person name="Antonio M."/>
            <person name="Oren A."/>
            <person name="Chaudhuri R.R."/>
            <person name="La Ragione R."/>
            <person name="Hildebrand F."/>
            <person name="Pallen M.J."/>
        </authorList>
    </citation>
    <scope>NUCLEOTIDE SEQUENCE</scope>
    <source>
        <strain evidence="15">687</strain>
    </source>
</reference>
<dbReference type="EMBL" id="JAHLFG010000028">
    <property type="protein sequence ID" value="MBU3826375.1"/>
    <property type="molecule type" value="Genomic_DNA"/>
</dbReference>
<dbReference type="GO" id="GO:0046872">
    <property type="term" value="F:metal ion binding"/>
    <property type="evidence" value="ECO:0007669"/>
    <property type="project" value="UniProtKB-KW"/>
</dbReference>
<reference evidence="15" key="2">
    <citation type="submission" date="2021-04" db="EMBL/GenBank/DDBJ databases">
        <authorList>
            <person name="Gilroy R."/>
        </authorList>
    </citation>
    <scope>NUCLEOTIDE SEQUENCE</scope>
    <source>
        <strain evidence="15">687</strain>
    </source>
</reference>
<evidence type="ECO:0000256" key="12">
    <source>
        <dbReference type="ARBA" id="ARBA00082423"/>
    </source>
</evidence>
<feature type="binding site" evidence="13">
    <location>
        <position position="155"/>
    </location>
    <ligand>
        <name>Mn(2+)</name>
        <dbReference type="ChEBI" id="CHEBI:29035"/>
        <label>1</label>
    </ligand>
</feature>
<keyword evidence="4" id="KW-0661">Putrescine biosynthesis</keyword>
<dbReference type="InterPro" id="IPR005925">
    <property type="entry name" value="Agmatinase-rel"/>
</dbReference>
<sequence>MSTPYQTLNHAYDNSLVSNAFGFLRLPLDFTPYEGDAQAVITGVPFDMAVSGRSGTRYGPEAMRRMSMHLAWEHCRFPWQFCLTDKLKVCDCGDLVYTFGDVNDFVDKLSTHAQKLASAHKVPLSLGGDHFITLPLLRGLSQVHGKLALVHFDAHSDTYAQGSICDHGTMFHHAPQEGLIDVAHSVQIGIRTEYDPQDGFLVLSGPQANEMTPDEIAAAIIARCGDLPVYLSFDIDCLDPAYAPGTGTPVLGGLSSDVILKVLRKLQPLNLVGMDVVEVSPPYDHGDITALAGATLALEMLYVLASKQD</sequence>
<dbReference type="PANTHER" id="PTHR11358:SF26">
    <property type="entry name" value="GUANIDINO ACID HYDROLASE, MITOCHONDRIAL"/>
    <property type="match status" value="1"/>
</dbReference>
<dbReference type="PROSITE" id="PS01053">
    <property type="entry name" value="ARGINASE_1"/>
    <property type="match status" value="1"/>
</dbReference>
<dbReference type="GO" id="GO:0008295">
    <property type="term" value="P:spermidine biosynthetic process"/>
    <property type="evidence" value="ECO:0007669"/>
    <property type="project" value="UniProtKB-KW"/>
</dbReference>
<evidence type="ECO:0000256" key="9">
    <source>
        <dbReference type="ARBA" id="ARBA00054406"/>
    </source>
</evidence>
<dbReference type="AlphaFoldDB" id="A0A9E2KLQ9"/>
<dbReference type="InterPro" id="IPR020855">
    <property type="entry name" value="Ureohydrolase_Mn_BS"/>
</dbReference>
<evidence type="ECO:0000313" key="15">
    <source>
        <dbReference type="EMBL" id="MBU3826375.1"/>
    </source>
</evidence>
<evidence type="ECO:0000256" key="8">
    <source>
        <dbReference type="ARBA" id="ARBA00050304"/>
    </source>
</evidence>